<accession>A0A437QQR7</accession>
<dbReference type="EMBL" id="SADE01000002">
    <property type="protein sequence ID" value="RVU36779.1"/>
    <property type="molecule type" value="Genomic_DNA"/>
</dbReference>
<dbReference type="AlphaFoldDB" id="A0A437QQR7"/>
<organism evidence="2 3">
    <name type="scientific">Hwanghaeella grinnelliae</name>
    <dbReference type="NCBI Taxonomy" id="2500179"/>
    <lineage>
        <taxon>Bacteria</taxon>
        <taxon>Pseudomonadati</taxon>
        <taxon>Pseudomonadota</taxon>
        <taxon>Alphaproteobacteria</taxon>
        <taxon>Rhodospirillales</taxon>
        <taxon>Rhodospirillaceae</taxon>
        <taxon>Hwanghaeella</taxon>
    </lineage>
</organism>
<sequence length="384" mass="41279">MRAKALKRIGIGLAIIVVLAGGVLIAARTLDPINVYYKRLKASSPYQYEEINPDLLKTDPAALITIDTAEDVAAARQALLGWIYGTDPAERRVAKLYYPRAGWSHASEILDWDGLGGVAQYYINVRPDLISYAYLLTPLDGNSGPGAGKAVIYHNGMASTFVAARDWLEPLLKQGWTVLAFNQLGYGESARELHCDKQADGSAVPEGVPCLANLQLDLAQLDTPVALHVEPVLAGVDLLKGLGFAQIDALGFSAGAATVTFAAAIDPRLRRTVAAAGILPPYLREGQDELFGIARELAESGPISFLDLFILAGAGEGRAYHQLFNRYDRCCYRNVKGRHYEEVVKKALAGAGEGGQFTVTIDESHARHAISSGGARAVIDFLTD</sequence>
<dbReference type="InterPro" id="IPR000073">
    <property type="entry name" value="AB_hydrolase_1"/>
</dbReference>
<dbReference type="GO" id="GO:0016787">
    <property type="term" value="F:hydrolase activity"/>
    <property type="evidence" value="ECO:0007669"/>
    <property type="project" value="UniProtKB-KW"/>
</dbReference>
<feature type="domain" description="AB hydrolase-1" evidence="1">
    <location>
        <begin position="150"/>
        <end position="290"/>
    </location>
</feature>
<comment type="caution">
    <text evidence="2">The sequence shown here is derived from an EMBL/GenBank/DDBJ whole genome shotgun (WGS) entry which is preliminary data.</text>
</comment>
<dbReference type="RefSeq" id="WP_127766255.1">
    <property type="nucleotide sequence ID" value="NZ_SADE01000002.1"/>
</dbReference>
<reference evidence="3" key="1">
    <citation type="submission" date="2019-01" db="EMBL/GenBank/DDBJ databases">
        <title>Gri0909 isolated from a small marine red alga.</title>
        <authorList>
            <person name="Kim J."/>
            <person name="Jeong S.E."/>
            <person name="Jeon C.O."/>
        </authorList>
    </citation>
    <scope>NUCLEOTIDE SEQUENCE [LARGE SCALE GENOMIC DNA]</scope>
    <source>
        <strain evidence="3">Gri0909</strain>
    </source>
</reference>
<dbReference type="Gene3D" id="3.40.50.1820">
    <property type="entry name" value="alpha/beta hydrolase"/>
    <property type="match status" value="1"/>
</dbReference>
<dbReference type="SUPFAM" id="SSF53474">
    <property type="entry name" value="alpha/beta-Hydrolases"/>
    <property type="match status" value="1"/>
</dbReference>
<proteinExistence type="predicted"/>
<keyword evidence="3" id="KW-1185">Reference proteome</keyword>
<name>A0A437QQR7_9PROT</name>
<dbReference type="Pfam" id="PF00561">
    <property type="entry name" value="Abhydrolase_1"/>
    <property type="match status" value="1"/>
</dbReference>
<protein>
    <submittedName>
        <fullName evidence="2">Alpha/beta fold hydrolase</fullName>
    </submittedName>
</protein>
<evidence type="ECO:0000313" key="2">
    <source>
        <dbReference type="EMBL" id="RVU36779.1"/>
    </source>
</evidence>
<dbReference type="Proteomes" id="UP000287447">
    <property type="component" value="Unassembled WGS sequence"/>
</dbReference>
<dbReference type="InterPro" id="IPR029058">
    <property type="entry name" value="AB_hydrolase_fold"/>
</dbReference>
<gene>
    <name evidence="2" type="ORF">EOI86_16580</name>
</gene>
<evidence type="ECO:0000313" key="3">
    <source>
        <dbReference type="Proteomes" id="UP000287447"/>
    </source>
</evidence>
<dbReference type="OrthoDB" id="1422235at2"/>
<evidence type="ECO:0000259" key="1">
    <source>
        <dbReference type="Pfam" id="PF00561"/>
    </source>
</evidence>
<keyword evidence="2" id="KW-0378">Hydrolase</keyword>